<dbReference type="RefSeq" id="WP_004223015.1">
    <property type="nucleotide sequence ID" value="NZ_ABXX02000004.1"/>
</dbReference>
<evidence type="ECO:0000256" key="5">
    <source>
        <dbReference type="SAM" id="Phobius"/>
    </source>
</evidence>
<evidence type="ECO:0000256" key="3">
    <source>
        <dbReference type="ARBA" id="ARBA00022729"/>
    </source>
</evidence>
<proteinExistence type="predicted"/>
<dbReference type="InterPro" id="IPR019931">
    <property type="entry name" value="LPXTG_anchor"/>
</dbReference>
<dbReference type="Pfam" id="PF00746">
    <property type="entry name" value="Gram_pos_anchor"/>
    <property type="match status" value="1"/>
</dbReference>
<keyword evidence="3 6" id="KW-0732">Signal</keyword>
<dbReference type="GO" id="GO:0005975">
    <property type="term" value="P:carbohydrate metabolic process"/>
    <property type="evidence" value="ECO:0007669"/>
    <property type="project" value="UniProtKB-ARBA"/>
</dbReference>
<dbReference type="Proteomes" id="UP000003875">
    <property type="component" value="Unassembled WGS sequence"/>
</dbReference>
<dbReference type="NCBIfam" id="TIGR01167">
    <property type="entry name" value="LPXTG_anchor"/>
    <property type="match status" value="1"/>
</dbReference>
<dbReference type="InterPro" id="IPR013783">
    <property type="entry name" value="Ig-like_fold"/>
</dbReference>
<dbReference type="KEGG" id="bpsc:BBPC_0086"/>
<comment type="caution">
    <text evidence="10">The sequence shown here is derived from an EMBL/GenBank/DDBJ whole genome shotgun (WGS) entry which is preliminary data.</text>
</comment>
<dbReference type="InterPro" id="IPR008966">
    <property type="entry name" value="Adhesion_dom_sf"/>
</dbReference>
<organism evidence="10 11">
    <name type="scientific">Bifidobacterium pseudocatenulatum DSM 20438 = JCM 1200 = LMG 10505</name>
    <dbReference type="NCBI Taxonomy" id="547043"/>
    <lineage>
        <taxon>Bacteria</taxon>
        <taxon>Bacillati</taxon>
        <taxon>Actinomycetota</taxon>
        <taxon>Actinomycetes</taxon>
        <taxon>Bifidobacteriales</taxon>
        <taxon>Bifidobacteriaceae</taxon>
        <taxon>Bifidobacterium</taxon>
    </lineage>
</organism>
<evidence type="ECO:0000259" key="8">
    <source>
        <dbReference type="Pfam" id="PF17802"/>
    </source>
</evidence>
<evidence type="ECO:0000256" key="2">
    <source>
        <dbReference type="ARBA" id="ARBA00022525"/>
    </source>
</evidence>
<keyword evidence="2" id="KW-0964">Secreted</keyword>
<dbReference type="InterPro" id="IPR026466">
    <property type="entry name" value="Fim_isopep_form_D2_dom"/>
</dbReference>
<dbReference type="Gene3D" id="2.60.40.10">
    <property type="entry name" value="Immunoglobulins"/>
    <property type="match status" value="1"/>
</dbReference>
<gene>
    <name evidence="10" type="ORF">BIFPSEUDO_04102</name>
</gene>
<keyword evidence="5" id="KW-0472">Membrane</keyword>
<dbReference type="InterPro" id="IPR041033">
    <property type="entry name" value="SpaA_PFL_dom_1"/>
</dbReference>
<dbReference type="AlphaFoldDB" id="C0BUL5"/>
<feature type="domain" description="Gram-positive cocci surface proteins LPxTG" evidence="7">
    <location>
        <begin position="470"/>
        <end position="508"/>
    </location>
</feature>
<keyword evidence="5" id="KW-1133">Transmembrane helix</keyword>
<evidence type="ECO:0000256" key="4">
    <source>
        <dbReference type="ARBA" id="ARBA00023088"/>
    </source>
</evidence>
<evidence type="ECO:0000313" key="11">
    <source>
        <dbReference type="Proteomes" id="UP000003875"/>
    </source>
</evidence>
<keyword evidence="1" id="KW-0134">Cell wall</keyword>
<evidence type="ECO:0000256" key="6">
    <source>
        <dbReference type="SAM" id="SignalP"/>
    </source>
</evidence>
<dbReference type="NCBIfam" id="TIGR04226">
    <property type="entry name" value="RrgB_K2N_iso_D2"/>
    <property type="match status" value="1"/>
</dbReference>
<keyword evidence="4" id="KW-0572">Peptidoglycan-anchor</keyword>
<feature type="transmembrane region" description="Helical" evidence="5">
    <location>
        <begin position="479"/>
        <end position="504"/>
    </location>
</feature>
<accession>C0BUL5</accession>
<feature type="chain" id="PRO_5043301136" evidence="6">
    <location>
        <begin position="30"/>
        <end position="511"/>
    </location>
</feature>
<dbReference type="Pfam" id="PF20623">
    <property type="entry name" value="Sgo0707_N2"/>
    <property type="match status" value="1"/>
</dbReference>
<protein>
    <submittedName>
        <fullName evidence="10">LPXTG-motif cell wall anchor domain protein</fullName>
    </submittedName>
</protein>
<evidence type="ECO:0000259" key="7">
    <source>
        <dbReference type="Pfam" id="PF00746"/>
    </source>
</evidence>
<dbReference type="SUPFAM" id="SSF49478">
    <property type="entry name" value="Cna protein B-type domain"/>
    <property type="match status" value="1"/>
</dbReference>
<dbReference type="eggNOG" id="COG4932">
    <property type="taxonomic scope" value="Bacteria"/>
</dbReference>
<keyword evidence="5" id="KW-0812">Transmembrane</keyword>
<dbReference type="SUPFAM" id="SSF49401">
    <property type="entry name" value="Bacterial adhesins"/>
    <property type="match status" value="1"/>
</dbReference>
<feature type="domain" description="Sgo0707-like N2" evidence="9">
    <location>
        <begin position="232"/>
        <end position="352"/>
    </location>
</feature>
<dbReference type="GeneID" id="45598602"/>
<evidence type="ECO:0000259" key="9">
    <source>
        <dbReference type="Pfam" id="PF20623"/>
    </source>
</evidence>
<dbReference type="Pfam" id="PF17802">
    <property type="entry name" value="SpaA"/>
    <property type="match status" value="1"/>
</dbReference>
<name>C0BUL5_BIFPS</name>
<dbReference type="InterPro" id="IPR046473">
    <property type="entry name" value="Sgo0707-like_N2"/>
</dbReference>
<dbReference type="Gene3D" id="2.60.40.740">
    <property type="match status" value="1"/>
</dbReference>
<dbReference type="PATRIC" id="fig|547043.19.peg.90"/>
<reference evidence="10 11" key="1">
    <citation type="submission" date="2009-02" db="EMBL/GenBank/DDBJ databases">
        <title>Draft genome sequence of Bifidobacterium pseudocatenulatum (DSM 20438).</title>
        <authorList>
            <person name="Sudarsanam P."/>
            <person name="Ley R."/>
            <person name="Guruge J."/>
            <person name="Turnbaugh P.J."/>
            <person name="Mahowald M."/>
            <person name="Liep D."/>
            <person name="Gordon J."/>
        </authorList>
    </citation>
    <scope>NUCLEOTIDE SEQUENCE [LARGE SCALE GENOMIC DNA]</scope>
    <source>
        <strain evidence="10 11">DSM 20438</strain>
    </source>
</reference>
<reference evidence="10 11" key="2">
    <citation type="submission" date="2009-02" db="EMBL/GenBank/DDBJ databases">
        <authorList>
            <person name="Fulton L."/>
            <person name="Clifton S."/>
            <person name="Fulton B."/>
            <person name="Xu J."/>
            <person name="Minx P."/>
            <person name="Pepin K.H."/>
            <person name="Johnson M."/>
            <person name="Bhonagiri V."/>
            <person name="Nash W.E."/>
            <person name="Mardis E.R."/>
            <person name="Wilson R.K."/>
        </authorList>
    </citation>
    <scope>NUCLEOTIDE SEQUENCE [LARGE SCALE GENOMIC DNA]</scope>
    <source>
        <strain evidence="10 11">DSM 20438</strain>
    </source>
</reference>
<feature type="domain" description="SpaA-like prealbumin fold" evidence="8">
    <location>
        <begin position="362"/>
        <end position="447"/>
    </location>
</feature>
<evidence type="ECO:0000256" key="1">
    <source>
        <dbReference type="ARBA" id="ARBA00022512"/>
    </source>
</evidence>
<sequence length="511" mass="52320">MKMRKLFAGIAAAATLLGGMALGATSAQADGSGTVVKSDVNFTFTAQDAKQLTNRKLDAYKIADYVQYGTGSNATYGVQTAGTVTDNSGIKAALEAAVAGTNKTVPTDGGDLMAWALAEGVLSVDNSADGAWNNSASRKFVESLKTTTDKLGTAEEVDLGAAANGTSATVTLPTGLYLFVDADYSVGTNGAATPSIAILVGSGNVKDGVLNPLTEATVTIKNQTTTVSKTVSAATASAGQTVTYTITSKVPQNTQYYSDYAYTYTDTPSAGQTVNLNSLKVKVANAELKKDTDYTVTGGANGQPFTVAIRSIQTQRAGAEIAVTYNATVTSEEAAGSKAVTNTVVLSDNGAEATDSTTITNGQFSFTKTDAQGNALAGAKFEIEGQNGASTPSTATATSESNGTVTFKGLADGTYKVTETEVPAGFQPNLKAAFTVTITNGKAVKYTGADIWGLAPSTEVSDNYTYKVKNVKNVTQLPLTGAAGTTLFTVVALLVAGAGVTVALKSRQRVR</sequence>
<dbReference type="EMBL" id="ABXX02000004">
    <property type="protein sequence ID" value="EEG70356.1"/>
    <property type="molecule type" value="Genomic_DNA"/>
</dbReference>
<evidence type="ECO:0000313" key="10">
    <source>
        <dbReference type="EMBL" id="EEG70356.1"/>
    </source>
</evidence>
<feature type="signal peptide" evidence="6">
    <location>
        <begin position="1"/>
        <end position="29"/>
    </location>
</feature>